<dbReference type="AlphaFoldDB" id="A0A2K9E204"/>
<sequence length="88" mass="10434">MLINPTIEKLRDMKLKVMAQLLSDSDPALRELSFEERFGIMVEKEWESRKNSRIKRYIHKASFSINACIEDIDYTAERKIDKKTIQTK</sequence>
<evidence type="ECO:0000259" key="1">
    <source>
        <dbReference type="Pfam" id="PF01695"/>
    </source>
</evidence>
<dbReference type="Pfam" id="PF01695">
    <property type="entry name" value="IstB_IS21"/>
    <property type="match status" value="1"/>
</dbReference>
<feature type="domain" description="IstB-like ATP-binding" evidence="1">
    <location>
        <begin position="10"/>
        <end position="87"/>
    </location>
</feature>
<protein>
    <recommendedName>
        <fullName evidence="1">IstB-like ATP-binding domain-containing protein</fullName>
    </recommendedName>
</protein>
<dbReference type="KEGG" id="hsc:HVS_09340"/>
<dbReference type="GO" id="GO:0005524">
    <property type="term" value="F:ATP binding"/>
    <property type="evidence" value="ECO:0007669"/>
    <property type="project" value="InterPro"/>
</dbReference>
<dbReference type="RefSeq" id="WP_101301519.1">
    <property type="nucleotide sequence ID" value="NZ_CP025197.1"/>
</dbReference>
<evidence type="ECO:0000313" key="2">
    <source>
        <dbReference type="EMBL" id="AUG57772.1"/>
    </source>
</evidence>
<dbReference type="Proteomes" id="UP000233534">
    <property type="component" value="Chromosome"/>
</dbReference>
<gene>
    <name evidence="2" type="ORF">HVS_09340</name>
</gene>
<evidence type="ECO:0000313" key="3">
    <source>
        <dbReference type="Proteomes" id="UP000233534"/>
    </source>
</evidence>
<proteinExistence type="predicted"/>
<name>A0A2K9E204_9FIRM</name>
<organism evidence="2 3">
    <name type="scientific">Acetivibrio saccincola</name>
    <dbReference type="NCBI Taxonomy" id="1677857"/>
    <lineage>
        <taxon>Bacteria</taxon>
        <taxon>Bacillati</taxon>
        <taxon>Bacillota</taxon>
        <taxon>Clostridia</taxon>
        <taxon>Eubacteriales</taxon>
        <taxon>Oscillospiraceae</taxon>
        <taxon>Acetivibrio</taxon>
    </lineage>
</organism>
<dbReference type="InterPro" id="IPR002611">
    <property type="entry name" value="IstB_ATP-bd"/>
</dbReference>
<accession>A0A2K9E204</accession>
<keyword evidence="3" id="KW-1185">Reference proteome</keyword>
<dbReference type="EMBL" id="CP025197">
    <property type="protein sequence ID" value="AUG57772.1"/>
    <property type="molecule type" value="Genomic_DNA"/>
</dbReference>
<reference evidence="2 3" key="1">
    <citation type="submission" date="2017-12" db="EMBL/GenBank/DDBJ databases">
        <title>Complete genome sequence of Herbivorax saccincola GGR1, a novel Cellulosome-producing hydrolytic bacterium in a thermophilic biogas plant, established by Illumina and Nanopore MinION sequencing.</title>
        <authorList>
            <person name="Pechtl A."/>
            <person name="Ruckert C."/>
            <person name="Koeck D.E."/>
            <person name="Maus I."/>
            <person name="Winkler A."/>
            <person name="Kalinowski J."/>
            <person name="Puhler A."/>
            <person name="Schwarz W.W."/>
            <person name="Zverlov V.V."/>
            <person name="Schluter A."/>
            <person name="Liebl W."/>
        </authorList>
    </citation>
    <scope>NUCLEOTIDE SEQUENCE [LARGE SCALE GENOMIC DNA]</scope>
    <source>
        <strain evidence="3">SR1</strain>
    </source>
</reference>